<gene>
    <name evidence="2" type="ORF">ACHAXA_008009</name>
</gene>
<dbReference type="Proteomes" id="UP001530377">
    <property type="component" value="Unassembled WGS sequence"/>
</dbReference>
<accession>A0ABD3R7E6</accession>
<protein>
    <recommendedName>
        <fullName evidence="4">HMA domain-containing protein</fullName>
    </recommendedName>
</protein>
<feature type="compositionally biased region" description="Polar residues" evidence="1">
    <location>
        <begin position="733"/>
        <end position="751"/>
    </location>
</feature>
<feature type="region of interest" description="Disordered" evidence="1">
    <location>
        <begin position="588"/>
        <end position="619"/>
    </location>
</feature>
<evidence type="ECO:0000313" key="2">
    <source>
        <dbReference type="EMBL" id="KAL3808895.1"/>
    </source>
</evidence>
<feature type="compositionally biased region" description="Basic and acidic residues" evidence="1">
    <location>
        <begin position="58"/>
        <end position="68"/>
    </location>
</feature>
<keyword evidence="3" id="KW-1185">Reference proteome</keyword>
<proteinExistence type="predicted"/>
<feature type="compositionally biased region" description="Polar residues" evidence="1">
    <location>
        <begin position="699"/>
        <end position="712"/>
    </location>
</feature>
<feature type="region of interest" description="Disordered" evidence="1">
    <location>
        <begin position="52"/>
        <end position="125"/>
    </location>
</feature>
<dbReference type="SUPFAM" id="SSF55008">
    <property type="entry name" value="HMA, heavy metal-associated domain"/>
    <property type="match status" value="1"/>
</dbReference>
<dbReference type="InterPro" id="IPR036163">
    <property type="entry name" value="HMA_dom_sf"/>
</dbReference>
<feature type="compositionally biased region" description="Low complexity" evidence="1">
    <location>
        <begin position="601"/>
        <end position="610"/>
    </location>
</feature>
<feature type="region of interest" description="Disordered" evidence="1">
    <location>
        <begin position="686"/>
        <end position="751"/>
    </location>
</feature>
<reference evidence="2 3" key="1">
    <citation type="submission" date="2024-10" db="EMBL/GenBank/DDBJ databases">
        <title>Updated reference genomes for cyclostephanoid diatoms.</title>
        <authorList>
            <person name="Roberts W.R."/>
            <person name="Alverson A.J."/>
        </authorList>
    </citation>
    <scope>NUCLEOTIDE SEQUENCE [LARGE SCALE GENOMIC DNA]</scope>
    <source>
        <strain evidence="2 3">AJA228-03</strain>
    </source>
</reference>
<feature type="compositionally biased region" description="Low complexity" evidence="1">
    <location>
        <begin position="686"/>
        <end position="698"/>
    </location>
</feature>
<comment type="caution">
    <text evidence="2">The sequence shown here is derived from an EMBL/GenBank/DDBJ whole genome shotgun (WGS) entry which is preliminary data.</text>
</comment>
<organism evidence="2 3">
    <name type="scientific">Cyclostephanos tholiformis</name>
    <dbReference type="NCBI Taxonomy" id="382380"/>
    <lineage>
        <taxon>Eukaryota</taxon>
        <taxon>Sar</taxon>
        <taxon>Stramenopiles</taxon>
        <taxon>Ochrophyta</taxon>
        <taxon>Bacillariophyta</taxon>
        <taxon>Coscinodiscophyceae</taxon>
        <taxon>Thalassiosirophycidae</taxon>
        <taxon>Stephanodiscales</taxon>
        <taxon>Stephanodiscaceae</taxon>
        <taxon>Cyclostephanos</taxon>
    </lineage>
</organism>
<dbReference type="AlphaFoldDB" id="A0ABD3R7E6"/>
<evidence type="ECO:0008006" key="4">
    <source>
        <dbReference type="Google" id="ProtNLM"/>
    </source>
</evidence>
<evidence type="ECO:0000256" key="1">
    <source>
        <dbReference type="SAM" id="MobiDB-lite"/>
    </source>
</evidence>
<name>A0ABD3R7E6_9STRA</name>
<evidence type="ECO:0000313" key="3">
    <source>
        <dbReference type="Proteomes" id="UP001530377"/>
    </source>
</evidence>
<sequence length="751" mass="82084">MSRRRGEFEHRTSIFEGAFRAWSHLGGIDPADFETKTIAELDPLNFPLVNDTRQSASLKEKGRGREGVGKSNSDDEGGGSDDSDHNLNEVGRGGGGVDAGGDKNSGDDIAVVDPDRRDYPYEPLPRSGLAHPFVQAILSPWLGPDADQDAIQLGLTTLRTWWQHRRKGESGSAIAALGSDKMRGVVEGYTRHFFHLAYGLVVNNKDLPPRTLQSKMKGMEKTRNKKGKKRTREEDAMSIKAAAMAFQSGVLGYDPSRQGLQLQNKMMPMGGSMMPMGGDGANINVLAGHDTSLERLQEAQRRQLAESGGLYFNNEIGGGGGGLNERTVNGQPIEMKMSKTDVPGLVQQVSSAAIQLAHRGMNIGMKGPSLKIHEDPSKYGDPQVTPVVLVSTNQTTGKEDVQFYMTIEGITCAHCVKIIETVLKGCSGSRSPINGLLDAAADMNSSFVIIKIDNINNCRRIAWESARNLSMVGYIAKARSFVVPSGMSLDNVYSLMEQTIPSISPMMVFRWDLKCECPDNNVARHNCSRHSQFYKSQEVLEAYSKTEMLLSDPAIYRAAQEQQLAQHIAEEKNAAEQKDEYKSYQLPIQDISPNGDGGWDGNANGDGNDGIPQRQQRARQSIPRLSFGGIGGPGRHFSLGRFSETTFTRSMSGLSALSIDWENMDDFDINIDHSAGINNDIINFQQQQGQSAQGQQGQRNVNQSEQNCSGGDQDNEGYGHQAERRSSMRCNIPVSNGGSAHNVSFNMSKLT</sequence>
<dbReference type="EMBL" id="JALLPB020000461">
    <property type="protein sequence ID" value="KAL3808895.1"/>
    <property type="molecule type" value="Genomic_DNA"/>
</dbReference>